<sequence>MDLEKYPCSQDQYSSLFMISCDTCLQWYHGKCVGLFNICGFNWENITWHCQNCRLQQGDQLSLLFRRCLDLENEMFSLRACLISVLNDDKIKSLEKQLSALQEQVKELQEKKSDLQPLSDTLNLTNIQDVNEDNALHVSAKVNDSGMKTNVVDLTVDKEGKKLTSFEKRQGNNSSVNLNIAEAGNILTALTGKKEQSCDGRKRKKYCLSLKKKQDSVSISHESRYNKGSGTEKAMENDDLSDDDFKPKRKLCLFRSQQ</sequence>
<protein>
    <submittedName>
        <fullName evidence="3">Lysine-specific demethylase 7A</fullName>
    </submittedName>
</protein>
<dbReference type="EMBL" id="JAHWGI010000359">
    <property type="protein sequence ID" value="KAK3914192.1"/>
    <property type="molecule type" value="Genomic_DNA"/>
</dbReference>
<comment type="caution">
    <text evidence="3">The sequence shown here is derived from an EMBL/GenBank/DDBJ whole genome shotgun (WGS) entry which is preliminary data.</text>
</comment>
<organism evidence="3 4">
    <name type="scientific">Frankliniella fusca</name>
    <dbReference type="NCBI Taxonomy" id="407009"/>
    <lineage>
        <taxon>Eukaryota</taxon>
        <taxon>Metazoa</taxon>
        <taxon>Ecdysozoa</taxon>
        <taxon>Arthropoda</taxon>
        <taxon>Hexapoda</taxon>
        <taxon>Insecta</taxon>
        <taxon>Pterygota</taxon>
        <taxon>Neoptera</taxon>
        <taxon>Paraneoptera</taxon>
        <taxon>Thysanoptera</taxon>
        <taxon>Terebrantia</taxon>
        <taxon>Thripoidea</taxon>
        <taxon>Thripidae</taxon>
        <taxon>Frankliniella</taxon>
    </lineage>
</organism>
<keyword evidence="4" id="KW-1185">Reference proteome</keyword>
<reference evidence="3" key="2">
    <citation type="journal article" date="2023" name="BMC Genomics">
        <title>Pest status, molecular evolution, and epigenetic factors derived from the genome assembly of Frankliniella fusca, a thysanopteran phytovirus vector.</title>
        <authorList>
            <person name="Catto M.A."/>
            <person name="Labadie P.E."/>
            <person name="Jacobson A.L."/>
            <person name="Kennedy G.G."/>
            <person name="Srinivasan R."/>
            <person name="Hunt B.G."/>
        </authorList>
    </citation>
    <scope>NUCLEOTIDE SEQUENCE</scope>
    <source>
        <strain evidence="3">PL_HMW_Pooled</strain>
    </source>
</reference>
<dbReference type="InterPro" id="IPR011011">
    <property type="entry name" value="Znf_FYVE_PHD"/>
</dbReference>
<dbReference type="Proteomes" id="UP001219518">
    <property type="component" value="Unassembled WGS sequence"/>
</dbReference>
<accession>A0AAE1H3M7</accession>
<reference evidence="3" key="1">
    <citation type="submission" date="2021-07" db="EMBL/GenBank/DDBJ databases">
        <authorList>
            <person name="Catto M.A."/>
            <person name="Jacobson A."/>
            <person name="Kennedy G."/>
            <person name="Labadie P."/>
            <person name="Hunt B.G."/>
            <person name="Srinivasan R."/>
        </authorList>
    </citation>
    <scope>NUCLEOTIDE SEQUENCE</scope>
    <source>
        <strain evidence="3">PL_HMW_Pooled</strain>
        <tissue evidence="3">Head</tissue>
    </source>
</reference>
<gene>
    <name evidence="3" type="ORF">KUF71_023605</name>
</gene>
<evidence type="ECO:0000313" key="3">
    <source>
        <dbReference type="EMBL" id="KAK3914192.1"/>
    </source>
</evidence>
<name>A0AAE1H3M7_9NEOP</name>
<keyword evidence="1" id="KW-0175">Coiled coil</keyword>
<evidence type="ECO:0000256" key="2">
    <source>
        <dbReference type="SAM" id="MobiDB-lite"/>
    </source>
</evidence>
<feature type="coiled-coil region" evidence="1">
    <location>
        <begin position="91"/>
        <end position="118"/>
    </location>
</feature>
<evidence type="ECO:0000256" key="1">
    <source>
        <dbReference type="SAM" id="Coils"/>
    </source>
</evidence>
<dbReference type="AlphaFoldDB" id="A0AAE1H3M7"/>
<dbReference type="Gene3D" id="2.60.120.650">
    <property type="entry name" value="Cupin"/>
    <property type="match status" value="1"/>
</dbReference>
<dbReference type="SUPFAM" id="SSF57903">
    <property type="entry name" value="FYVE/PHD zinc finger"/>
    <property type="match status" value="1"/>
</dbReference>
<evidence type="ECO:0000313" key="4">
    <source>
        <dbReference type="Proteomes" id="UP001219518"/>
    </source>
</evidence>
<proteinExistence type="predicted"/>
<feature type="region of interest" description="Disordered" evidence="2">
    <location>
        <begin position="214"/>
        <end position="245"/>
    </location>
</feature>